<dbReference type="Gene3D" id="2.60.120.260">
    <property type="entry name" value="Galactose-binding domain-like"/>
    <property type="match status" value="1"/>
</dbReference>
<dbReference type="InterPro" id="IPR037524">
    <property type="entry name" value="PA14/GLEYA"/>
</dbReference>
<comment type="similarity">
    <text evidence="1 7">Belongs to the glycosyl hydrolase 3 family.</text>
</comment>
<dbReference type="AlphaFoldDB" id="A0A5B9DSN6"/>
<dbReference type="Gene3D" id="3.20.20.300">
    <property type="entry name" value="Glycoside hydrolase, family 3, N-terminal domain"/>
    <property type="match status" value="1"/>
</dbReference>
<dbReference type="InterPro" id="IPR002772">
    <property type="entry name" value="Glyco_hydro_3_C"/>
</dbReference>
<sequence>MARIDDLLDRMTLEEQVSLLSGEDFWSLPAIDRLGIGKLRVTDGPNGARGGGSLIGGVKSASFPVGIALGATWNVDLLEEVGAALAEEVKSKSAHVLLAPTVNIHRSVTNGRNFECYSEDPILTARLAVAYIEGLQGQGIGATIKHYAGNESEIERTTISSQIDERTLRELYLVPFEAAVKVARTWGVMSAYNKLNGVYASENPWLLTTVLRNEWGYDGVVMSDWFGSHSTAPTVNAGLDIEMPGPTRDRGDKLVAAVRDGAVSAQTVRERARNVLHLLERTGAIDDRRPFEEHADDRAEHRALIRRAAAEGMVLLRNEGGVLPLEPMPGRIAVIGPNARTAQIMGGGSAQLNAHYRVSPWQGLVDALGRERLVYAPGATNHRFEPLIEGTFSVAFFANTELAGEPVHHGTQTNAEAFWIGRIADGKVDPLNFSARLTGTYRPEETGLHRVGLFSAGLARLYIDGRLVADSWAGWTPGRTFFEEGNDEVIGEAMLEAGRSHKVVIEFATRPARTLAVAGLRAGIGLPLGDEAISEAVAAALDAETALVFVGRNGEWDTEGSDLASIDLPGRQNELVAAVAAANPRTVVVLQTGGPVEMPWLDKVAGVIEAWYPGQEAGNAIADVLLGTAEPGGRLPQSFPVQWGDNPTRSQDPEVYPGLNGKVRYEEGLFVGYRHYEKTGIAPLFPFGFGLSYSRFALSEPEVDASGFEADASVRVSVWLTNTGERAGSDVVQLYVGDDEASLERPAKELKAFAKVALEPGETRRIVFDLKDRDFAFYRPEARHWLVEAGTFTLHLGRSAADIAFSASVGRATTLMLPV</sequence>
<evidence type="ECO:0000256" key="7">
    <source>
        <dbReference type="RuleBase" id="RU361161"/>
    </source>
</evidence>
<evidence type="ECO:0000256" key="3">
    <source>
        <dbReference type="ARBA" id="ARBA00023295"/>
    </source>
</evidence>
<dbReference type="PRINTS" id="PR00133">
    <property type="entry name" value="GLHYDRLASE3"/>
</dbReference>
<evidence type="ECO:0000256" key="4">
    <source>
        <dbReference type="ARBA" id="ARBA00031448"/>
    </source>
</evidence>
<dbReference type="Pfam" id="PF01915">
    <property type="entry name" value="Glyco_hydro_3_C"/>
    <property type="match status" value="1"/>
</dbReference>
<evidence type="ECO:0000313" key="10">
    <source>
        <dbReference type="Proteomes" id="UP000321062"/>
    </source>
</evidence>
<dbReference type="InterPro" id="IPR026891">
    <property type="entry name" value="Fn3-like"/>
</dbReference>
<evidence type="ECO:0000256" key="2">
    <source>
        <dbReference type="ARBA" id="ARBA00022801"/>
    </source>
</evidence>
<evidence type="ECO:0000313" key="9">
    <source>
        <dbReference type="EMBL" id="QEE22183.1"/>
    </source>
</evidence>
<dbReference type="InterPro" id="IPR019800">
    <property type="entry name" value="Glyco_hydro_3_AS"/>
</dbReference>
<evidence type="ECO:0000256" key="5">
    <source>
        <dbReference type="ARBA" id="ARBA00032194"/>
    </source>
</evidence>
<dbReference type="SMART" id="SM01217">
    <property type="entry name" value="Fn3_like"/>
    <property type="match status" value="1"/>
</dbReference>
<name>A0A5B9DSN6_9HYPH</name>
<evidence type="ECO:0000259" key="8">
    <source>
        <dbReference type="PROSITE" id="PS51820"/>
    </source>
</evidence>
<dbReference type="GO" id="GO:0009251">
    <property type="term" value="P:glucan catabolic process"/>
    <property type="evidence" value="ECO:0007669"/>
    <property type="project" value="TreeGrafter"/>
</dbReference>
<dbReference type="SMART" id="SM00758">
    <property type="entry name" value="PA14"/>
    <property type="match status" value="1"/>
</dbReference>
<dbReference type="GO" id="GO:0008422">
    <property type="term" value="F:beta-glucosidase activity"/>
    <property type="evidence" value="ECO:0007669"/>
    <property type="project" value="UniProtKB-ARBA"/>
</dbReference>
<dbReference type="SUPFAM" id="SSF51445">
    <property type="entry name" value="(Trans)glycosidases"/>
    <property type="match status" value="1"/>
</dbReference>
<dbReference type="FunFam" id="2.60.40.10:FF:000495">
    <property type="entry name" value="Periplasmic beta-glucosidase"/>
    <property type="match status" value="1"/>
</dbReference>
<dbReference type="Proteomes" id="UP000321062">
    <property type="component" value="Chromosome"/>
</dbReference>
<reference evidence="9 10" key="1">
    <citation type="journal article" date="2015" name="Int. J. Syst. Evol. Microbiol.">
        <title>Youhaiella tibetensis gen. nov., sp. nov., isolated from subsurface sediment.</title>
        <authorList>
            <person name="Wang Y.X."/>
            <person name="Huang F.Q."/>
            <person name="Nogi Y."/>
            <person name="Pang S.J."/>
            <person name="Wang P.K."/>
            <person name="Lv J."/>
        </authorList>
    </citation>
    <scope>NUCLEOTIDE SEQUENCE [LARGE SCALE GENOMIC DNA]</scope>
    <source>
        <strain evidence="10">fig4</strain>
    </source>
</reference>
<dbReference type="OrthoDB" id="9781691at2"/>
<feature type="domain" description="PA14" evidence="8">
    <location>
        <begin position="387"/>
        <end position="538"/>
    </location>
</feature>
<dbReference type="EMBL" id="CP041690">
    <property type="protein sequence ID" value="QEE22183.1"/>
    <property type="molecule type" value="Genomic_DNA"/>
</dbReference>
<dbReference type="Pfam" id="PF00933">
    <property type="entry name" value="Glyco_hydro_3"/>
    <property type="match status" value="1"/>
</dbReference>
<dbReference type="KEGG" id="yti:FNA67_19330"/>
<dbReference type="Gene3D" id="3.40.50.1700">
    <property type="entry name" value="Glycoside hydrolase family 3 C-terminal domain"/>
    <property type="match status" value="1"/>
</dbReference>
<dbReference type="InterPro" id="IPR036881">
    <property type="entry name" value="Glyco_hydro_3_C_sf"/>
</dbReference>
<dbReference type="Gene3D" id="2.60.40.10">
    <property type="entry name" value="Immunoglobulins"/>
    <property type="match status" value="1"/>
</dbReference>
<gene>
    <name evidence="9" type="ORF">FNA67_19330</name>
</gene>
<keyword evidence="2 7" id="KW-0378">Hydrolase</keyword>
<dbReference type="PANTHER" id="PTHR42715:SF3">
    <property type="entry name" value="BETA-GLUCOSIDASE B-RELATED"/>
    <property type="match status" value="1"/>
</dbReference>
<dbReference type="Pfam" id="PF07691">
    <property type="entry name" value="PA14"/>
    <property type="match status" value="1"/>
</dbReference>
<protein>
    <recommendedName>
        <fullName evidence="6">Beta-D-glucoside glucohydrolase</fullName>
    </recommendedName>
    <alternativeName>
        <fullName evidence="4">Cellobiase</fullName>
    </alternativeName>
    <alternativeName>
        <fullName evidence="5">Gentiobiase</fullName>
    </alternativeName>
</protein>
<evidence type="ECO:0000256" key="1">
    <source>
        <dbReference type="ARBA" id="ARBA00005336"/>
    </source>
</evidence>
<evidence type="ECO:0000256" key="6">
    <source>
        <dbReference type="ARBA" id="ARBA00032594"/>
    </source>
</evidence>
<dbReference type="PROSITE" id="PS00775">
    <property type="entry name" value="GLYCOSYL_HYDROL_F3"/>
    <property type="match status" value="1"/>
</dbReference>
<dbReference type="PROSITE" id="PS51820">
    <property type="entry name" value="PA14"/>
    <property type="match status" value="1"/>
</dbReference>
<keyword evidence="3 7" id="KW-0326">Glycosidase</keyword>
<dbReference type="Pfam" id="PF14310">
    <property type="entry name" value="Fn3-like"/>
    <property type="match status" value="1"/>
</dbReference>
<dbReference type="SUPFAM" id="SSF52279">
    <property type="entry name" value="Beta-D-glucan exohydrolase, C-terminal domain"/>
    <property type="match status" value="1"/>
</dbReference>
<accession>A0A5B9DSN6</accession>
<dbReference type="InterPro" id="IPR050288">
    <property type="entry name" value="Cellulose_deg_GH3"/>
</dbReference>
<keyword evidence="10" id="KW-1185">Reference proteome</keyword>
<dbReference type="InterPro" id="IPR011658">
    <property type="entry name" value="PA14_dom"/>
</dbReference>
<dbReference type="PANTHER" id="PTHR42715">
    <property type="entry name" value="BETA-GLUCOSIDASE"/>
    <property type="match status" value="1"/>
</dbReference>
<dbReference type="InterPro" id="IPR036962">
    <property type="entry name" value="Glyco_hydro_3_N_sf"/>
</dbReference>
<proteinExistence type="inferred from homology"/>
<dbReference type="InterPro" id="IPR001764">
    <property type="entry name" value="Glyco_hydro_3_N"/>
</dbReference>
<dbReference type="RefSeq" id="WP_147657686.1">
    <property type="nucleotide sequence ID" value="NZ_BMFM01000001.1"/>
</dbReference>
<dbReference type="InterPro" id="IPR013783">
    <property type="entry name" value="Ig-like_fold"/>
</dbReference>
<dbReference type="InterPro" id="IPR017853">
    <property type="entry name" value="GH"/>
</dbReference>
<organism evidence="9 10">
    <name type="scientific">Paradevosia tibetensis</name>
    <dbReference type="NCBI Taxonomy" id="1447062"/>
    <lineage>
        <taxon>Bacteria</taxon>
        <taxon>Pseudomonadati</taxon>
        <taxon>Pseudomonadota</taxon>
        <taxon>Alphaproteobacteria</taxon>
        <taxon>Hyphomicrobiales</taxon>
        <taxon>Devosiaceae</taxon>
        <taxon>Paradevosia</taxon>
    </lineage>
</organism>